<dbReference type="AlphaFoldDB" id="A0A0E9VKB6"/>
<dbReference type="EMBL" id="GBXM01030003">
    <property type="protein sequence ID" value="JAH78574.1"/>
    <property type="molecule type" value="Transcribed_RNA"/>
</dbReference>
<sequence>MHVFSCASGHNINHYTTDEHMDALMKQKYCS</sequence>
<reference evidence="1" key="1">
    <citation type="submission" date="2014-11" db="EMBL/GenBank/DDBJ databases">
        <authorList>
            <person name="Amaro Gonzalez C."/>
        </authorList>
    </citation>
    <scope>NUCLEOTIDE SEQUENCE</scope>
</reference>
<reference evidence="1" key="2">
    <citation type="journal article" date="2015" name="Fish Shellfish Immunol.">
        <title>Early steps in the European eel (Anguilla anguilla)-Vibrio vulnificus interaction in the gills: Role of the RtxA13 toxin.</title>
        <authorList>
            <person name="Callol A."/>
            <person name="Pajuelo D."/>
            <person name="Ebbesson L."/>
            <person name="Teles M."/>
            <person name="MacKenzie S."/>
            <person name="Amaro C."/>
        </authorList>
    </citation>
    <scope>NUCLEOTIDE SEQUENCE</scope>
</reference>
<name>A0A0E9VKB6_ANGAN</name>
<organism evidence="1">
    <name type="scientific">Anguilla anguilla</name>
    <name type="common">European freshwater eel</name>
    <name type="synonym">Muraena anguilla</name>
    <dbReference type="NCBI Taxonomy" id="7936"/>
    <lineage>
        <taxon>Eukaryota</taxon>
        <taxon>Metazoa</taxon>
        <taxon>Chordata</taxon>
        <taxon>Craniata</taxon>
        <taxon>Vertebrata</taxon>
        <taxon>Euteleostomi</taxon>
        <taxon>Actinopterygii</taxon>
        <taxon>Neopterygii</taxon>
        <taxon>Teleostei</taxon>
        <taxon>Anguilliformes</taxon>
        <taxon>Anguillidae</taxon>
        <taxon>Anguilla</taxon>
    </lineage>
</organism>
<accession>A0A0E9VKB6</accession>
<evidence type="ECO:0000313" key="1">
    <source>
        <dbReference type="EMBL" id="JAH78574.1"/>
    </source>
</evidence>
<proteinExistence type="predicted"/>
<protein>
    <submittedName>
        <fullName evidence="1">Uncharacterized protein</fullName>
    </submittedName>
</protein>